<reference evidence="4" key="1">
    <citation type="submission" date="2016-06" db="UniProtKB">
        <authorList>
            <consortium name="WormBaseParasite"/>
        </authorList>
    </citation>
    <scope>IDENTIFICATION</scope>
</reference>
<dbReference type="GO" id="GO:0031053">
    <property type="term" value="P:primary miRNA processing"/>
    <property type="evidence" value="ECO:0007669"/>
    <property type="project" value="TreeGrafter"/>
</dbReference>
<feature type="compositionally biased region" description="Basic and acidic residues" evidence="1">
    <location>
        <begin position="146"/>
        <end position="174"/>
    </location>
</feature>
<name>A0A183KRI9_9TREM</name>
<evidence type="ECO:0000256" key="1">
    <source>
        <dbReference type="SAM" id="MobiDB-lite"/>
    </source>
</evidence>
<feature type="compositionally biased region" description="Low complexity" evidence="1">
    <location>
        <begin position="264"/>
        <end position="277"/>
    </location>
</feature>
<dbReference type="EMBL" id="UZAK01040070">
    <property type="protein sequence ID" value="VDP64010.1"/>
    <property type="molecule type" value="Genomic_DNA"/>
</dbReference>
<dbReference type="STRING" id="6186.A0A183KRI9"/>
<gene>
    <name evidence="2" type="ORF">SCUD_LOCUS17676</name>
</gene>
<feature type="region of interest" description="Disordered" evidence="1">
    <location>
        <begin position="142"/>
        <end position="199"/>
    </location>
</feature>
<dbReference type="Proteomes" id="UP000279833">
    <property type="component" value="Unassembled WGS sequence"/>
</dbReference>
<keyword evidence="3" id="KW-1185">Reference proteome</keyword>
<organism evidence="4">
    <name type="scientific">Schistosoma curassoni</name>
    <dbReference type="NCBI Taxonomy" id="6186"/>
    <lineage>
        <taxon>Eukaryota</taxon>
        <taxon>Metazoa</taxon>
        <taxon>Spiralia</taxon>
        <taxon>Lophotrochozoa</taxon>
        <taxon>Platyhelminthes</taxon>
        <taxon>Trematoda</taxon>
        <taxon>Digenea</taxon>
        <taxon>Strigeidida</taxon>
        <taxon>Schistosomatoidea</taxon>
        <taxon>Schistosomatidae</taxon>
        <taxon>Schistosoma</taxon>
    </lineage>
</organism>
<feature type="region of interest" description="Disordered" evidence="1">
    <location>
        <begin position="239"/>
        <end position="289"/>
    </location>
</feature>
<proteinExistence type="predicted"/>
<feature type="compositionally biased region" description="Acidic residues" evidence="1">
    <location>
        <begin position="239"/>
        <end position="249"/>
    </location>
</feature>
<dbReference type="WBParaSite" id="SCUD_0001767801-mRNA-1">
    <property type="protein sequence ID" value="SCUD_0001767801-mRNA-1"/>
    <property type="gene ID" value="SCUD_0001767801"/>
</dbReference>
<dbReference type="AlphaFoldDB" id="A0A183KRI9"/>
<evidence type="ECO:0000313" key="3">
    <source>
        <dbReference type="Proteomes" id="UP000279833"/>
    </source>
</evidence>
<evidence type="ECO:0000313" key="2">
    <source>
        <dbReference type="EMBL" id="VDP64010.1"/>
    </source>
</evidence>
<sequence>MPDTVSSITDDQIFGRVKNPMPKILLKRMGWASFTSQYIDDVNNKWISIDLIAIKNKLIEYAVDREASSDLIECLRLSRPILDHLKVPHEERARKTGHLFDKLLSVCPTRIRSKALARRHLVIAARVIYDFDKARGLWSTTEYDTNDNRKNDNNVSADKERGKGEHINLRRHGEVSSIVDDGEEEGEDGGGTTTSEQKEKIYKETLTINKLSLQNNLSENDINHSSNQDRSMDIDQSLENEETMEEQNNDSDVKESSHQKTHKSSSLQDSKNSSDVSMLSDDEKQSDFIDPGDDLIKAANILNSIKTINPLLQGLTDYLVDEGNAEEELLLLGGMQSISFQPSSITKGTLMNNSQMINLHSSLQLQQLDISSRFCESDDSELLVVLDRLILYLRIVHSVDFYAPAFYMNEDLMPHPCRLIHIRPGLNEITKALTQVKSPEKLINSESVDHVNILLYYILFIVFKFRYNILTIWNKLVLRSHNRIPDVKKYNKHLLIIHDNVQASGDKLERYGYVSTTRKKTYLRLFASQIKRLVRLITPLTENDCKGLGYRNADDVVEEFIKLNTRRKKRKAYV</sequence>
<dbReference type="PANTHER" id="PTHR13165">
    <property type="entry name" value="ARSENITE-RESISTANCE PROTEIN 2"/>
    <property type="match status" value="1"/>
</dbReference>
<dbReference type="PANTHER" id="PTHR13165:SF0">
    <property type="entry name" value="SERRATE RNA EFFECTOR MOLECULE HOMOLOG"/>
    <property type="match status" value="1"/>
</dbReference>
<reference evidence="2 3" key="2">
    <citation type="submission" date="2018-11" db="EMBL/GenBank/DDBJ databases">
        <authorList>
            <consortium name="Pathogen Informatics"/>
        </authorList>
    </citation>
    <scope>NUCLEOTIDE SEQUENCE [LARGE SCALE GENOMIC DNA]</scope>
    <source>
        <strain evidence="2">Dakar</strain>
        <strain evidence="3">Dakar, Senegal</strain>
    </source>
</reference>
<dbReference type="InterPro" id="IPR039727">
    <property type="entry name" value="SE/Ars2"/>
</dbReference>
<evidence type="ECO:0000313" key="4">
    <source>
        <dbReference type="WBParaSite" id="SCUD_0001767801-mRNA-1"/>
    </source>
</evidence>
<dbReference type="GO" id="GO:0016604">
    <property type="term" value="C:nuclear body"/>
    <property type="evidence" value="ECO:0007669"/>
    <property type="project" value="TreeGrafter"/>
</dbReference>
<accession>A0A183KRI9</accession>
<protein>
    <submittedName>
        <fullName evidence="4">ARS2 domain-containing protein</fullName>
    </submittedName>
</protein>